<dbReference type="InterPro" id="IPR050249">
    <property type="entry name" value="Pseudomonas-type_ThrB"/>
</dbReference>
<organism evidence="3 4">
    <name type="scientific">Fervidibacillus albus</name>
    <dbReference type="NCBI Taxonomy" id="2980026"/>
    <lineage>
        <taxon>Bacteria</taxon>
        <taxon>Bacillati</taxon>
        <taxon>Bacillota</taxon>
        <taxon>Bacilli</taxon>
        <taxon>Bacillales</taxon>
        <taxon>Bacillaceae</taxon>
        <taxon>Fervidibacillus</taxon>
    </lineage>
</organism>
<dbReference type="PANTHER" id="PTHR21064">
    <property type="entry name" value="AMINOGLYCOSIDE PHOSPHOTRANSFERASE DOMAIN-CONTAINING PROTEIN-RELATED"/>
    <property type="match status" value="1"/>
</dbReference>
<evidence type="ECO:0000313" key="3">
    <source>
        <dbReference type="EMBL" id="WAA08819.1"/>
    </source>
</evidence>
<dbReference type="KEGG" id="faf:OE104_09370"/>
<dbReference type="GO" id="GO:0019202">
    <property type="term" value="F:amino acid kinase activity"/>
    <property type="evidence" value="ECO:0007669"/>
    <property type="project" value="TreeGrafter"/>
</dbReference>
<gene>
    <name evidence="3" type="ORF">OE104_09370</name>
</gene>
<reference evidence="3" key="1">
    <citation type="submission" date="2022-09" db="EMBL/GenBank/DDBJ databases">
        <title>Complete Genomes of Fervidibacillus albus and Fervidibacillus halotolerans isolated from tidal flat sediments.</title>
        <authorList>
            <person name="Kwon K.K."/>
            <person name="Yang S.-H."/>
            <person name="Park M.J."/>
            <person name="Oh H.-M."/>
        </authorList>
    </citation>
    <scope>NUCLEOTIDE SEQUENCE</scope>
    <source>
        <strain evidence="3">MEBiC13591</strain>
    </source>
</reference>
<dbReference type="InterPro" id="IPR011009">
    <property type="entry name" value="Kinase-like_dom_sf"/>
</dbReference>
<comment type="similarity">
    <text evidence="1">Belongs to the pseudomonas-type ThrB family.</text>
</comment>
<dbReference type="SUPFAM" id="SSF56112">
    <property type="entry name" value="Protein kinase-like (PK-like)"/>
    <property type="match status" value="1"/>
</dbReference>
<evidence type="ECO:0000259" key="2">
    <source>
        <dbReference type="Pfam" id="PF01636"/>
    </source>
</evidence>
<sequence>MELTNFKNKLFKTVELSYSINLKKIVKFGRGERVRWILEADSGEKYFLKEKPYYLKPKKFLSILPFYLTFPKSSVQTPPICLTVDNDFHIEVDGRYFFLLQWINGASLNPKNKNDLIELGELAAKIHSSSIEQKRNWNYPECRLTHFPDVRPAGIDKMVQILTSYGYENKVLSNLVWEWRLLLQKEERNVWWEELPAAWIHGDLHHFNILRDSSGNLVLIDLDDVHWGYRLADIAWAIVICLAWEWPSLDTTPFLKESLSQEELQYILQGYEKVTSLTEVEKYALHYFVIAMLVKSVICIQSLIRNTMELGAGEVIKSLQDVLRLLDKWNQ</sequence>
<protein>
    <submittedName>
        <fullName evidence="3">Phosphotransferase</fullName>
    </submittedName>
</protein>
<accession>A0A9E8RV07</accession>
<evidence type="ECO:0000256" key="1">
    <source>
        <dbReference type="ARBA" id="ARBA00038240"/>
    </source>
</evidence>
<dbReference type="InterPro" id="IPR002575">
    <property type="entry name" value="Aminoglycoside_PTrfase"/>
</dbReference>
<evidence type="ECO:0000313" key="4">
    <source>
        <dbReference type="Proteomes" id="UP001164718"/>
    </source>
</evidence>
<dbReference type="PANTHER" id="PTHR21064:SF6">
    <property type="entry name" value="AMINOGLYCOSIDE PHOSPHOTRANSFERASE DOMAIN-CONTAINING PROTEIN"/>
    <property type="match status" value="1"/>
</dbReference>
<dbReference type="EMBL" id="CP106878">
    <property type="protein sequence ID" value="WAA08819.1"/>
    <property type="molecule type" value="Genomic_DNA"/>
</dbReference>
<dbReference type="Proteomes" id="UP001164718">
    <property type="component" value="Chromosome"/>
</dbReference>
<dbReference type="Gene3D" id="3.30.200.20">
    <property type="entry name" value="Phosphorylase Kinase, domain 1"/>
    <property type="match status" value="1"/>
</dbReference>
<dbReference type="AlphaFoldDB" id="A0A9E8RV07"/>
<feature type="domain" description="Aminoglycoside phosphotransferase" evidence="2">
    <location>
        <begin position="35"/>
        <end position="257"/>
    </location>
</feature>
<keyword evidence="4" id="KW-1185">Reference proteome</keyword>
<dbReference type="Pfam" id="PF01636">
    <property type="entry name" value="APH"/>
    <property type="match status" value="1"/>
</dbReference>
<proteinExistence type="inferred from homology"/>
<name>A0A9E8RV07_9BACI</name>
<dbReference type="Gene3D" id="3.90.1200.10">
    <property type="match status" value="1"/>
</dbReference>
<dbReference type="RefSeq" id="WP_275416601.1">
    <property type="nucleotide sequence ID" value="NZ_CP106878.1"/>
</dbReference>